<gene>
    <name evidence="2" type="ORF">AAFP95_15825</name>
</gene>
<keyword evidence="1" id="KW-0812">Transmembrane</keyword>
<dbReference type="RefSeq" id="WP_294225129.1">
    <property type="nucleotide sequence ID" value="NZ_CP154834.1"/>
</dbReference>
<sequence>MDHINLSLYGITATHSYTLPGIITTLLLIFKGVIAYGLWFEQKWAPQAAIIDAIIGIAVCIIMMVVIPFTVPNINFTIRLELIPLYFYLVKMREIKLTWENL</sequence>
<protein>
    <submittedName>
        <fullName evidence="2">Uncharacterized protein</fullName>
    </submittedName>
</protein>
<evidence type="ECO:0000313" key="3">
    <source>
        <dbReference type="Proteomes" id="UP001463665"/>
    </source>
</evidence>
<keyword evidence="1" id="KW-1133">Transmembrane helix</keyword>
<dbReference type="Proteomes" id="UP001463665">
    <property type="component" value="Chromosome"/>
</dbReference>
<dbReference type="AlphaFoldDB" id="A0AAU6WL67"/>
<feature type="transmembrane region" description="Helical" evidence="1">
    <location>
        <begin position="50"/>
        <end position="71"/>
    </location>
</feature>
<keyword evidence="3" id="KW-1185">Reference proteome</keyword>
<accession>A0AAU6WL67</accession>
<reference evidence="2 3" key="1">
    <citation type="submission" date="2024-04" db="EMBL/GenBank/DDBJ databases">
        <title>Genome sequencing and assembly of rice foliar adapted Chryseobacterium endophyticum OsEnb-ALM-A6.</title>
        <authorList>
            <person name="Kumar S."/>
            <person name="Javed M."/>
            <person name="Chouhan V."/>
            <person name="Charishma K."/>
            <person name="Patel A."/>
            <person name="Kumar M."/>
            <person name="Sahu K.P."/>
            <person name="Kumar A."/>
        </authorList>
    </citation>
    <scope>NUCLEOTIDE SEQUENCE [LARGE SCALE GENOMIC DNA]</scope>
    <source>
        <strain evidence="2 3">OsEnb-ALM-A6</strain>
    </source>
</reference>
<feature type="transmembrane region" description="Helical" evidence="1">
    <location>
        <begin position="17"/>
        <end position="38"/>
    </location>
</feature>
<evidence type="ECO:0000313" key="2">
    <source>
        <dbReference type="EMBL" id="XAO73240.1"/>
    </source>
</evidence>
<proteinExistence type="predicted"/>
<organism evidence="2 3">
    <name type="scientific">Chryseobacterium endophyticum</name>
    <dbReference type="NCBI Taxonomy" id="1854762"/>
    <lineage>
        <taxon>Bacteria</taxon>
        <taxon>Pseudomonadati</taxon>
        <taxon>Bacteroidota</taxon>
        <taxon>Flavobacteriia</taxon>
        <taxon>Flavobacteriales</taxon>
        <taxon>Weeksellaceae</taxon>
        <taxon>Chryseobacterium group</taxon>
        <taxon>Chryseobacterium</taxon>
    </lineage>
</organism>
<name>A0AAU6WL67_9FLAO</name>
<evidence type="ECO:0000256" key="1">
    <source>
        <dbReference type="SAM" id="Phobius"/>
    </source>
</evidence>
<keyword evidence="1" id="KW-0472">Membrane</keyword>
<dbReference type="EMBL" id="CP154834">
    <property type="protein sequence ID" value="XAO73240.1"/>
    <property type="molecule type" value="Genomic_DNA"/>
</dbReference>